<dbReference type="InterPro" id="IPR013688">
    <property type="entry name" value="GBS_Bsp-like"/>
</dbReference>
<dbReference type="PATRIC" id="fig|1410657.5.peg.499"/>
<dbReference type="Pfam" id="PF00041">
    <property type="entry name" value="fn3"/>
    <property type="match status" value="1"/>
</dbReference>
<dbReference type="AlphaFoldDB" id="A0A0R2HKR3"/>
<evidence type="ECO:0000259" key="1">
    <source>
        <dbReference type="PROSITE" id="PS50853"/>
    </source>
</evidence>
<dbReference type="Pfam" id="PF08481">
    <property type="entry name" value="GBS_Bsp-like"/>
    <property type="match status" value="2"/>
</dbReference>
<comment type="caution">
    <text evidence="3">The sequence shown here is derived from an EMBL/GenBank/DDBJ whole genome shotgun (WGS) entry which is preliminary data.</text>
</comment>
<dbReference type="InterPro" id="IPR038765">
    <property type="entry name" value="Papain-like_cys_pep_sf"/>
</dbReference>
<evidence type="ECO:0008006" key="5">
    <source>
        <dbReference type="Google" id="ProtNLM"/>
    </source>
</evidence>
<dbReference type="PROSITE" id="PS50911">
    <property type="entry name" value="CHAP"/>
    <property type="match status" value="1"/>
</dbReference>
<accession>A0A0R2HKR3</accession>
<dbReference type="InterPro" id="IPR007921">
    <property type="entry name" value="CHAP_dom"/>
</dbReference>
<evidence type="ECO:0000313" key="4">
    <source>
        <dbReference type="Proteomes" id="UP000051841"/>
    </source>
</evidence>
<sequence>MIKRKIFRLSIVIMMLFSITLNSKIISVHATSKTADEAINWVKSKVGQKVGTGQCVSLICYYYDFLGVSRVPGNAKDYATNALPSGWSRIKGAVPQKGDILVYSAGPGGSYGHVAIAESANISYHQNYNNVQIVQKKTFAYNSPSYINNYTPYWGVIRPNFSSGSTAKPSITNVKVTAISRDGYTVSCTVTGGNKINRVQFPTWTVYKGQDDLASNWSTNTSIRGSQSGNTWTFRVKASDHNNEEGYYSTHIYAYDNAGNVASYQPGSPSAYVDRTNPTVSNIKISNVSESGYTVSCTATDRSGIDRVQFPTWTSYNFQDDIQPNWMTNTSARGTVNGNTYSYRVNITDHKNEYGNYNTHIYIYDKQGNCTSATAPSTYINPKTTKKSDGWTYAPVLPTYVNKNQYTIEYLNKEEKISTSSPGANWTNAGLVKTEYVNSGGTYRSDNKLTTSETRVQVGFYYFHWCGPTEGIYSNYEKTSKFNHRDEISTNMTVFKRGTDNGHEYVYLYWPGTTNYGKCIHECCGDSSHTSPRSYAWYIGYIYQNKKAVNYYKFTNSTTWSSNSSNAIQVRFKLKTSPVISFSKKRASIHVEKISIRKTSAGKKKITISWNKASNAKTYKIAYKLKKSKSWKYKTTKKLSLVIKKLKSKKKYQIKVCGVNGKVNGNWSTIKTVKVK</sequence>
<dbReference type="SUPFAM" id="SSF49265">
    <property type="entry name" value="Fibronectin type III"/>
    <property type="match status" value="1"/>
</dbReference>
<dbReference type="PROSITE" id="PS50853">
    <property type="entry name" value="FN3"/>
    <property type="match status" value="1"/>
</dbReference>
<dbReference type="SUPFAM" id="SSF54001">
    <property type="entry name" value="Cysteine proteinases"/>
    <property type="match status" value="1"/>
</dbReference>
<feature type="domain" description="Peptidase C51" evidence="2">
    <location>
        <begin position="30"/>
        <end position="158"/>
    </location>
</feature>
<dbReference type="EMBL" id="JQBL01000015">
    <property type="protein sequence ID" value="KRN50026.1"/>
    <property type="molecule type" value="Genomic_DNA"/>
</dbReference>
<dbReference type="Proteomes" id="UP000051841">
    <property type="component" value="Unassembled WGS sequence"/>
</dbReference>
<proteinExistence type="predicted"/>
<dbReference type="Gene3D" id="2.60.40.10">
    <property type="entry name" value="Immunoglobulins"/>
    <property type="match status" value="1"/>
</dbReference>
<keyword evidence="4" id="KW-1185">Reference proteome</keyword>
<dbReference type="Pfam" id="PF05257">
    <property type="entry name" value="CHAP"/>
    <property type="match status" value="1"/>
</dbReference>
<evidence type="ECO:0000313" key="3">
    <source>
        <dbReference type="EMBL" id="KRN50026.1"/>
    </source>
</evidence>
<protein>
    <recommendedName>
        <fullName evidence="5">Fibronectin type-III domain-containing protein</fullName>
    </recommendedName>
</protein>
<dbReference type="Gene3D" id="2.60.40.3760">
    <property type="match status" value="2"/>
</dbReference>
<dbReference type="InterPro" id="IPR036116">
    <property type="entry name" value="FN3_sf"/>
</dbReference>
<name>A0A0R2HKR3_9FIRM</name>
<reference evidence="3 4" key="1">
    <citation type="journal article" date="2015" name="Genome Announc.">
        <title>Expanding the biotechnology potential of lactobacilli through comparative genomics of 213 strains and associated genera.</title>
        <authorList>
            <person name="Sun Z."/>
            <person name="Harris H.M."/>
            <person name="McCann A."/>
            <person name="Guo C."/>
            <person name="Argimon S."/>
            <person name="Zhang W."/>
            <person name="Yang X."/>
            <person name="Jeffery I.B."/>
            <person name="Cooney J.C."/>
            <person name="Kagawa T.F."/>
            <person name="Liu W."/>
            <person name="Song Y."/>
            <person name="Salvetti E."/>
            <person name="Wrobel A."/>
            <person name="Rasinkangas P."/>
            <person name="Parkhill J."/>
            <person name="Rea M.C."/>
            <person name="O'Sullivan O."/>
            <person name="Ritari J."/>
            <person name="Douillard F.P."/>
            <person name="Paul Ross R."/>
            <person name="Yang R."/>
            <person name="Briner A.E."/>
            <person name="Felis G.E."/>
            <person name="de Vos W.M."/>
            <person name="Barrangou R."/>
            <person name="Klaenhammer T.R."/>
            <person name="Caufield P.W."/>
            <person name="Cui Y."/>
            <person name="Zhang H."/>
            <person name="O'Toole P.W."/>
        </authorList>
    </citation>
    <scope>NUCLEOTIDE SEQUENCE [LARGE SCALE GENOMIC DNA]</scope>
    <source>
        <strain evidence="3 4">DSM 20405</strain>
    </source>
</reference>
<feature type="domain" description="Fibronectin type-III" evidence="1">
    <location>
        <begin position="590"/>
        <end position="676"/>
    </location>
</feature>
<dbReference type="Gene3D" id="3.90.1720.10">
    <property type="entry name" value="endopeptidase domain like (from Nostoc punctiforme)"/>
    <property type="match status" value="1"/>
</dbReference>
<dbReference type="SMART" id="SM00060">
    <property type="entry name" value="FN3"/>
    <property type="match status" value="3"/>
</dbReference>
<evidence type="ECO:0000259" key="2">
    <source>
        <dbReference type="PROSITE" id="PS50911"/>
    </source>
</evidence>
<dbReference type="InterPro" id="IPR013783">
    <property type="entry name" value="Ig-like_fold"/>
</dbReference>
<dbReference type="InterPro" id="IPR003961">
    <property type="entry name" value="FN3_dom"/>
</dbReference>
<dbReference type="RefSeq" id="WP_031589213.1">
    <property type="nucleotide sequence ID" value="NZ_JNKN01000014.1"/>
</dbReference>
<gene>
    <name evidence="3" type="ORF">IV49_GL000472</name>
</gene>
<organism evidence="3 4">
    <name type="scientific">Kandleria vitulina DSM 20405</name>
    <dbReference type="NCBI Taxonomy" id="1410657"/>
    <lineage>
        <taxon>Bacteria</taxon>
        <taxon>Bacillati</taxon>
        <taxon>Bacillota</taxon>
        <taxon>Erysipelotrichia</taxon>
        <taxon>Erysipelotrichales</taxon>
        <taxon>Coprobacillaceae</taxon>
        <taxon>Kandleria</taxon>
    </lineage>
</organism>